<evidence type="ECO:0000313" key="4">
    <source>
        <dbReference type="Proteomes" id="UP000199245"/>
    </source>
</evidence>
<dbReference type="RefSeq" id="WP_176936926.1">
    <property type="nucleotide sequence ID" value="NZ_CP121646.1"/>
</dbReference>
<proteinExistence type="predicted"/>
<dbReference type="EMBL" id="CP121646">
    <property type="protein sequence ID" value="WFU60455.1"/>
    <property type="molecule type" value="Genomic_DNA"/>
</dbReference>
<protein>
    <submittedName>
        <fullName evidence="2">Uncharacterized protein</fullName>
    </submittedName>
</protein>
<sequence length="48" mass="5337">MLAEKFFLVLETLLNGQTHSDGSPRVVSTAPHIPVELPREGQPKRSPR</sequence>
<dbReference type="Proteomes" id="UP000199245">
    <property type="component" value="Unassembled WGS sequence"/>
</dbReference>
<evidence type="ECO:0000256" key="1">
    <source>
        <dbReference type="SAM" id="MobiDB-lite"/>
    </source>
</evidence>
<dbReference type="EMBL" id="FMZW01000014">
    <property type="protein sequence ID" value="SDD68440.1"/>
    <property type="molecule type" value="Genomic_DNA"/>
</dbReference>
<name>A0A1G6WR66_9BRAD</name>
<dbReference type="AlphaFoldDB" id="A0A1G6WR66"/>
<accession>A0A1G6WR66</accession>
<gene>
    <name evidence="3" type="ORF">QA636_23150</name>
    <name evidence="2" type="ORF">SAMN05216337_101418</name>
</gene>
<evidence type="ECO:0000313" key="2">
    <source>
        <dbReference type="EMBL" id="SDD68440.1"/>
    </source>
</evidence>
<keyword evidence="5" id="KW-1185">Reference proteome</keyword>
<feature type="compositionally biased region" description="Basic and acidic residues" evidence="1">
    <location>
        <begin position="37"/>
        <end position="48"/>
    </location>
</feature>
<evidence type="ECO:0000313" key="3">
    <source>
        <dbReference type="EMBL" id="WFU60455.1"/>
    </source>
</evidence>
<reference evidence="3 5" key="2">
    <citation type="submission" date="2023-04" db="EMBL/GenBank/DDBJ databases">
        <title>Australian commercial rhizobial inoculants.</title>
        <authorList>
            <person name="Kohlmeier M.G."/>
            <person name="O'Hara G.W."/>
            <person name="Colombi E."/>
            <person name="Ramsay J.P."/>
            <person name="Terpolilli J."/>
        </authorList>
    </citation>
    <scope>NUCLEOTIDE SEQUENCE [LARGE SCALE GENOMIC DNA]</scope>
    <source>
        <strain evidence="3 5">CB627</strain>
    </source>
</reference>
<reference evidence="2 4" key="1">
    <citation type="submission" date="2016-10" db="EMBL/GenBank/DDBJ databases">
        <authorList>
            <person name="de Groot N.N."/>
        </authorList>
    </citation>
    <scope>NUCLEOTIDE SEQUENCE [LARGE SCALE GENOMIC DNA]</scope>
    <source>
        <strain evidence="2 4">R5</strain>
    </source>
</reference>
<dbReference type="Proteomes" id="UP001221546">
    <property type="component" value="Chromosome"/>
</dbReference>
<organism evidence="2 4">
    <name type="scientific">Bradyrhizobium brasilense</name>
    <dbReference type="NCBI Taxonomy" id="1419277"/>
    <lineage>
        <taxon>Bacteria</taxon>
        <taxon>Pseudomonadati</taxon>
        <taxon>Pseudomonadota</taxon>
        <taxon>Alphaproteobacteria</taxon>
        <taxon>Hyphomicrobiales</taxon>
        <taxon>Nitrobacteraceae</taxon>
        <taxon>Bradyrhizobium</taxon>
    </lineage>
</organism>
<feature type="region of interest" description="Disordered" evidence="1">
    <location>
        <begin position="16"/>
        <end position="48"/>
    </location>
</feature>
<evidence type="ECO:0000313" key="5">
    <source>
        <dbReference type="Proteomes" id="UP001221546"/>
    </source>
</evidence>